<name>A0ABW6IAB9_9FLAO</name>
<comment type="caution">
    <text evidence="1">The sequence shown here is derived from an EMBL/GenBank/DDBJ whole genome shotgun (WGS) entry which is preliminary data.</text>
</comment>
<dbReference type="SUPFAM" id="SSF47226">
    <property type="entry name" value="Histidine-containing phosphotransfer domain, HPT domain"/>
    <property type="match status" value="1"/>
</dbReference>
<dbReference type="RefSeq" id="WP_379852846.1">
    <property type="nucleotide sequence ID" value="NZ_JBHZPY010000016.1"/>
</dbReference>
<evidence type="ECO:0000313" key="1">
    <source>
        <dbReference type="EMBL" id="MFE3872534.1"/>
    </source>
</evidence>
<protein>
    <submittedName>
        <fullName evidence="1">Uncharacterized protein</fullName>
    </submittedName>
</protein>
<dbReference type="InterPro" id="IPR036641">
    <property type="entry name" value="HPT_dom_sf"/>
</dbReference>
<keyword evidence="2" id="KW-1185">Reference proteome</keyword>
<accession>A0ABW6IAB9</accession>
<dbReference type="Proteomes" id="UP001600107">
    <property type="component" value="Unassembled WGS sequence"/>
</dbReference>
<proteinExistence type="predicted"/>
<evidence type="ECO:0000313" key="2">
    <source>
        <dbReference type="Proteomes" id="UP001600107"/>
    </source>
</evidence>
<reference evidence="1 2" key="1">
    <citation type="submission" date="2024-06" db="EMBL/GenBank/DDBJ databases">
        <title>Flavobacterium spp. isolated from glacier.</title>
        <authorList>
            <person name="Han D."/>
        </authorList>
    </citation>
    <scope>NUCLEOTIDE SEQUENCE [LARGE SCALE GENOMIC DNA]</scope>
    <source>
        <strain evidence="1 2">ZS1P70</strain>
    </source>
</reference>
<sequence>MLTIYLNQTPSLIGALKKGLAEKNWQTIATSTHKMTPSFSIMGIDILCENMAEKNSGVCRKKRIYF</sequence>
<gene>
    <name evidence="1" type="ORF">ACFX5F_15010</name>
</gene>
<dbReference type="Gene3D" id="1.20.120.160">
    <property type="entry name" value="HPT domain"/>
    <property type="match status" value="1"/>
</dbReference>
<dbReference type="EMBL" id="JBHZPY010000016">
    <property type="protein sequence ID" value="MFE3872534.1"/>
    <property type="molecule type" value="Genomic_DNA"/>
</dbReference>
<organism evidence="1 2">
    <name type="scientific">Flavobacterium zhoui</name>
    <dbReference type="NCBI Taxonomy" id="3230414"/>
    <lineage>
        <taxon>Bacteria</taxon>
        <taxon>Pseudomonadati</taxon>
        <taxon>Bacteroidota</taxon>
        <taxon>Flavobacteriia</taxon>
        <taxon>Flavobacteriales</taxon>
        <taxon>Flavobacteriaceae</taxon>
        <taxon>Flavobacterium</taxon>
    </lineage>
</organism>